<evidence type="ECO:0000313" key="3">
    <source>
        <dbReference type="Proteomes" id="UP000501802"/>
    </source>
</evidence>
<dbReference type="KEGG" id="spib:G8759_18605"/>
<dbReference type="RefSeq" id="WP_167210631.1">
    <property type="nucleotide sequence ID" value="NZ_CP050063.1"/>
</dbReference>
<keyword evidence="3" id="KW-1185">Reference proteome</keyword>
<evidence type="ECO:0000313" key="2">
    <source>
        <dbReference type="EMBL" id="QIP14483.1"/>
    </source>
</evidence>
<gene>
    <name evidence="2" type="ORF">G8759_18605</name>
</gene>
<organism evidence="2 3">
    <name type="scientific">Spirosoma aureum</name>
    <dbReference type="NCBI Taxonomy" id="2692134"/>
    <lineage>
        <taxon>Bacteria</taxon>
        <taxon>Pseudomonadati</taxon>
        <taxon>Bacteroidota</taxon>
        <taxon>Cytophagia</taxon>
        <taxon>Cytophagales</taxon>
        <taxon>Cytophagaceae</taxon>
        <taxon>Spirosoma</taxon>
    </lineage>
</organism>
<sequence length="542" mass="59949">MISFHFDRSDPITWLILVLVVILLLVQVWFTLRNDSLTTQRRSVRLTLNVLLWLVVLGYVLQPVLTVTANSTHALLAGEDVPGTFRQKISDSLNVRQVVTARTFNSERFDSVTLVGQDFPPELLSRLSRQVVRWIPYYAPDQMQAVRWKSIVQKGEMQQVMGSLQSSHKQRIKLMYGNRTLDSLNLPEGLTSFSLRFPAFTLGRTEAELVLDQTTLDTIRFFTRPMKSLTYQFILGTPDFESRTLADWLGKNGNSVQITATLSKDVSNQLTINRVSKKPDVIVTDPTNAGNVVVKRAIAEGKSVLFINLTNPEADCRLINKALGSNLQVRKVSNEPLVPVSEGLNALPFSIVPTVAQAVIPGYPVVVQQVSGKVGVSLLNETFPLKLSGDSLAYNRVWNAILAQLQPSAINSADIEAPVFAGFREAVHVNNIPTRPSIIQLGNDTVQMSYSPINPLSAEGKFKISHAGWMPVLDSLATYAEGNGLPAIAQSRLVRAYAMAHASDQSGRTAVSRVTENHLPDWVWLVLFVVCLSALWVEPKLG</sequence>
<dbReference type="EMBL" id="CP050063">
    <property type="protein sequence ID" value="QIP14483.1"/>
    <property type="molecule type" value="Genomic_DNA"/>
</dbReference>
<dbReference type="AlphaFoldDB" id="A0A6G9AQJ5"/>
<feature type="transmembrane region" description="Helical" evidence="1">
    <location>
        <begin position="12"/>
        <end position="32"/>
    </location>
</feature>
<proteinExistence type="predicted"/>
<dbReference type="Proteomes" id="UP000501802">
    <property type="component" value="Chromosome"/>
</dbReference>
<keyword evidence="1" id="KW-0472">Membrane</keyword>
<name>A0A6G9AQJ5_9BACT</name>
<evidence type="ECO:0000256" key="1">
    <source>
        <dbReference type="SAM" id="Phobius"/>
    </source>
</evidence>
<keyword evidence="1" id="KW-0812">Transmembrane</keyword>
<feature type="transmembrane region" description="Helical" evidence="1">
    <location>
        <begin position="44"/>
        <end position="61"/>
    </location>
</feature>
<accession>A0A6G9AQJ5</accession>
<protein>
    <recommendedName>
        <fullName evidence="4">Aerotolerance regulator N-terminal domain-containing protein</fullName>
    </recommendedName>
</protein>
<keyword evidence="1" id="KW-1133">Transmembrane helix</keyword>
<evidence type="ECO:0008006" key="4">
    <source>
        <dbReference type="Google" id="ProtNLM"/>
    </source>
</evidence>
<reference evidence="2 3" key="1">
    <citation type="submission" date="2020-03" db="EMBL/GenBank/DDBJ databases">
        <authorList>
            <person name="Kim M.K."/>
        </authorList>
    </citation>
    <scope>NUCLEOTIDE SEQUENCE [LARGE SCALE GENOMIC DNA]</scope>
    <source>
        <strain evidence="2 3">BT328</strain>
    </source>
</reference>